<dbReference type="AlphaFoldDB" id="A0A1M2VM07"/>
<keyword evidence="3" id="KW-1185">Reference proteome</keyword>
<evidence type="ECO:0000313" key="3">
    <source>
        <dbReference type="Proteomes" id="UP000184267"/>
    </source>
</evidence>
<gene>
    <name evidence="2" type="ORF">TRAPUB_499</name>
</gene>
<evidence type="ECO:0000256" key="1">
    <source>
        <dbReference type="SAM" id="MobiDB-lite"/>
    </source>
</evidence>
<dbReference type="EMBL" id="MNAD01001029">
    <property type="protein sequence ID" value="OJT08572.1"/>
    <property type="molecule type" value="Genomic_DNA"/>
</dbReference>
<evidence type="ECO:0000313" key="2">
    <source>
        <dbReference type="EMBL" id="OJT08572.1"/>
    </source>
</evidence>
<feature type="compositionally biased region" description="Low complexity" evidence="1">
    <location>
        <begin position="445"/>
        <end position="456"/>
    </location>
</feature>
<feature type="region of interest" description="Disordered" evidence="1">
    <location>
        <begin position="487"/>
        <end position="557"/>
    </location>
</feature>
<feature type="compositionally biased region" description="Polar residues" evidence="1">
    <location>
        <begin position="274"/>
        <end position="304"/>
    </location>
</feature>
<feature type="compositionally biased region" description="Pro residues" evidence="1">
    <location>
        <begin position="518"/>
        <end position="544"/>
    </location>
</feature>
<feature type="region of interest" description="Disordered" evidence="1">
    <location>
        <begin position="273"/>
        <end position="316"/>
    </location>
</feature>
<proteinExistence type="predicted"/>
<dbReference type="OMA" id="PVYMMAG"/>
<feature type="compositionally biased region" description="Polar residues" evidence="1">
    <location>
        <begin position="15"/>
        <end position="26"/>
    </location>
</feature>
<feature type="region of interest" description="Disordered" evidence="1">
    <location>
        <begin position="1"/>
        <end position="251"/>
    </location>
</feature>
<dbReference type="Proteomes" id="UP000184267">
    <property type="component" value="Unassembled WGS sequence"/>
</dbReference>
<reference evidence="2 3" key="1">
    <citation type="submission" date="2016-10" db="EMBL/GenBank/DDBJ databases">
        <title>Genome sequence of the basidiomycete white-rot fungus Trametes pubescens.</title>
        <authorList>
            <person name="Makela M.R."/>
            <person name="Granchi Z."/>
            <person name="Peng M."/>
            <person name="De Vries R.P."/>
            <person name="Grigoriev I."/>
            <person name="Riley R."/>
            <person name="Hilden K."/>
        </authorList>
    </citation>
    <scope>NUCLEOTIDE SEQUENCE [LARGE SCALE GENOMIC DNA]</scope>
    <source>
        <strain evidence="2 3">FBCC735</strain>
    </source>
</reference>
<name>A0A1M2VM07_TRAPU</name>
<comment type="caution">
    <text evidence="2">The sequence shown here is derived from an EMBL/GenBank/DDBJ whole genome shotgun (WGS) entry which is preliminary data.</text>
</comment>
<organism evidence="2 3">
    <name type="scientific">Trametes pubescens</name>
    <name type="common">White-rot fungus</name>
    <dbReference type="NCBI Taxonomy" id="154538"/>
    <lineage>
        <taxon>Eukaryota</taxon>
        <taxon>Fungi</taxon>
        <taxon>Dikarya</taxon>
        <taxon>Basidiomycota</taxon>
        <taxon>Agaricomycotina</taxon>
        <taxon>Agaricomycetes</taxon>
        <taxon>Polyporales</taxon>
        <taxon>Polyporaceae</taxon>
        <taxon>Trametes</taxon>
    </lineage>
</organism>
<sequence>MSDYNDSGAYRDTPHNSFYPDSSQGRPPSGYPPSSVGRRAPRYSRPSNPSWVSNGMLSPPPLAGPPSTVGSRPLPVPSPTPSRGMSDFRPQHPTPSELGEEPHSYRSGPAEPEPEEMERMTIGQSDDEHYNHYDQYEDEQHHMAPAYEPQAQGHGYGQPRHEYDQRGPEPQPQHQPQHNDSFYDPITLGEPEPKPKKKKNTFVGGFVAQLRKLPNAMVKSHLYDRKSTRKGAPGMEQQPGQSHYLPAYDDPGVTVADPANVHYVEAVEMPLSPRSMSQVSYADPSRPQSGVRSSQRHSGQSNAHSDGRPTSPPRLITSPALSAVIVSPHPASDYAKMDSPVRFAPPDDSFSAHVSRVKDSVHELKALPWTSSRVALDYVPTQSSRARTGKAKQAGSWYTGVQGHQDIDLLGSARPASRRLRSEDGASARIAVAHDGRTPASFVTSPGLMPSPGMSSHGQGQQGVSYSYYFAPPQPLYVYQSPMTTPATGPALTDSPGSSSSSRRREAAQAVPVYMMAGPPPGLIPTPPPAAHMPGSPNPPPPGLAPAASHHSRSTSH</sequence>
<dbReference type="STRING" id="154538.A0A1M2VM07"/>
<feature type="compositionally biased region" description="Polar residues" evidence="1">
    <location>
        <begin position="45"/>
        <end position="56"/>
    </location>
</feature>
<dbReference type="OrthoDB" id="3244156at2759"/>
<protein>
    <submittedName>
        <fullName evidence="2">Uncharacterized protein</fullName>
    </submittedName>
</protein>
<feature type="compositionally biased region" description="Basic and acidic residues" evidence="1">
    <location>
        <begin position="126"/>
        <end position="142"/>
    </location>
</feature>
<accession>A0A1M2VM07</accession>
<feature type="region of interest" description="Disordered" evidence="1">
    <location>
        <begin position="438"/>
        <end position="461"/>
    </location>
</feature>